<keyword evidence="6 12" id="KW-0133">Cell shape</keyword>
<dbReference type="HAMAP" id="MF_00111">
    <property type="entry name" value="MurA"/>
    <property type="match status" value="1"/>
</dbReference>
<feature type="binding site" evidence="12">
    <location>
        <position position="305"/>
    </location>
    <ligand>
        <name>UDP-N-acetyl-alpha-D-glucosamine</name>
        <dbReference type="ChEBI" id="CHEBI:57705"/>
    </ligand>
</feature>
<evidence type="ECO:0000256" key="10">
    <source>
        <dbReference type="ARBA" id="ARBA00038367"/>
    </source>
</evidence>
<evidence type="ECO:0000256" key="11">
    <source>
        <dbReference type="ARBA" id="ARBA00047527"/>
    </source>
</evidence>
<dbReference type="InterPro" id="IPR036968">
    <property type="entry name" value="Enolpyruvate_Tfrase_sf"/>
</dbReference>
<evidence type="ECO:0000256" key="6">
    <source>
        <dbReference type="ARBA" id="ARBA00022960"/>
    </source>
</evidence>
<evidence type="ECO:0000256" key="9">
    <source>
        <dbReference type="ARBA" id="ARBA00023316"/>
    </source>
</evidence>
<dbReference type="GO" id="GO:0019277">
    <property type="term" value="P:UDP-N-acetylgalactosamine biosynthetic process"/>
    <property type="evidence" value="ECO:0007669"/>
    <property type="project" value="InterPro"/>
</dbReference>
<dbReference type="InterPro" id="IPR005750">
    <property type="entry name" value="UDP_GlcNAc_COvinyl_MurA"/>
</dbReference>
<dbReference type="GO" id="GO:0008360">
    <property type="term" value="P:regulation of cell shape"/>
    <property type="evidence" value="ECO:0007669"/>
    <property type="project" value="UniProtKB-KW"/>
</dbReference>
<evidence type="ECO:0000256" key="2">
    <source>
        <dbReference type="ARBA" id="ARBA00004752"/>
    </source>
</evidence>
<evidence type="ECO:0000256" key="12">
    <source>
        <dbReference type="HAMAP-Rule" id="MF_00111"/>
    </source>
</evidence>
<accession>A0A9W5Y8C8</accession>
<feature type="domain" description="Enolpyruvate transferase" evidence="13">
    <location>
        <begin position="7"/>
        <end position="405"/>
    </location>
</feature>
<evidence type="ECO:0000256" key="4">
    <source>
        <dbReference type="ARBA" id="ARBA00022618"/>
    </source>
</evidence>
<evidence type="ECO:0000313" key="15">
    <source>
        <dbReference type="Proteomes" id="UP001144256"/>
    </source>
</evidence>
<dbReference type="NCBIfam" id="NF006873">
    <property type="entry name" value="PRK09369.1"/>
    <property type="match status" value="1"/>
</dbReference>
<evidence type="ECO:0000256" key="3">
    <source>
        <dbReference type="ARBA" id="ARBA00022490"/>
    </source>
</evidence>
<dbReference type="PANTHER" id="PTHR43783">
    <property type="entry name" value="UDP-N-ACETYLGLUCOSAMINE 1-CARBOXYVINYLTRANSFERASE"/>
    <property type="match status" value="1"/>
</dbReference>
<evidence type="ECO:0000313" key="14">
    <source>
        <dbReference type="EMBL" id="GKX28677.1"/>
    </source>
</evidence>
<dbReference type="FunFam" id="3.65.10.10:FF:000001">
    <property type="entry name" value="UDP-N-acetylglucosamine 1-carboxyvinyltransferase"/>
    <property type="match status" value="1"/>
</dbReference>
<feature type="binding site" evidence="12">
    <location>
        <position position="327"/>
    </location>
    <ligand>
        <name>UDP-N-acetyl-alpha-D-glucosamine</name>
        <dbReference type="ChEBI" id="CHEBI:57705"/>
    </ligand>
</feature>
<dbReference type="NCBIfam" id="TIGR01072">
    <property type="entry name" value="murA"/>
    <property type="match status" value="1"/>
</dbReference>
<feature type="active site" description="Proton donor" evidence="12">
    <location>
        <position position="117"/>
    </location>
</feature>
<dbReference type="GO" id="GO:0008760">
    <property type="term" value="F:UDP-N-acetylglucosamine 1-carboxyvinyltransferase activity"/>
    <property type="evidence" value="ECO:0007669"/>
    <property type="project" value="UniProtKB-UniRule"/>
</dbReference>
<evidence type="ECO:0000256" key="8">
    <source>
        <dbReference type="ARBA" id="ARBA00023306"/>
    </source>
</evidence>
<dbReference type="InterPro" id="IPR001986">
    <property type="entry name" value="Enolpyruvate_Tfrase_dom"/>
</dbReference>
<sequence>MEQLVIRGNRRLTGQVFISGAKNAALAILSAAILADDVCIIENVPCVRDTKILLQSMEQLGVRVDYIDEHKIKVDTRNIHNVKVDYDYIKKIRASYYLLGALLGKYREAEVALPGGCNIGSRPIDQHIKGFEALGATVEVKHGMIEASAERLVGNNVFLDLVSVGATINIMLAAVLAEGTTVIENAAKEPHIVDVANFLNSMGAKIKGAGTDIIKINGVKKLHGTEYMIIPDQIEAGTYMIAGAITGGDVTVNNIIPKHMEAISAKLSEMGAVIEEYDESIRVIANGQLKNIHVKTLPYPGFPTDMQPQMTALLSKTSGTSIMTESIFESRFSYTDELNRMGANIKVEGNTAVIEGVKQLTGAEVAAPDLRAGAGLILAALGAKGETVLSNIEYIDRGYEHIEQKFIDLGAEMFRISDKPDKSMLKVVN</sequence>
<dbReference type="GO" id="GO:0051301">
    <property type="term" value="P:cell division"/>
    <property type="evidence" value="ECO:0007669"/>
    <property type="project" value="UniProtKB-KW"/>
</dbReference>
<keyword evidence="3 12" id="KW-0963">Cytoplasm</keyword>
<name>A0A9W5Y8C8_9FIRM</name>
<keyword evidence="15" id="KW-1185">Reference proteome</keyword>
<keyword evidence="9 12" id="KW-0961">Cell wall biogenesis/degradation</keyword>
<dbReference type="InterPro" id="IPR050068">
    <property type="entry name" value="MurA_subfamily"/>
</dbReference>
<proteinExistence type="inferred from homology"/>
<feature type="modified residue" description="2-(S-cysteinyl)pyruvic acid O-phosphothioketal" evidence="12">
    <location>
        <position position="117"/>
    </location>
</feature>
<keyword evidence="8 12" id="KW-0131">Cell cycle</keyword>
<dbReference type="NCBIfam" id="NF009470">
    <property type="entry name" value="PRK12830.1"/>
    <property type="match status" value="1"/>
</dbReference>
<comment type="caution">
    <text evidence="14">The sequence shown here is derived from an EMBL/GenBank/DDBJ whole genome shotgun (WGS) entry which is preliminary data.</text>
</comment>
<dbReference type="GO" id="GO:0071555">
    <property type="term" value="P:cell wall organization"/>
    <property type="evidence" value="ECO:0007669"/>
    <property type="project" value="UniProtKB-KW"/>
</dbReference>
<comment type="pathway">
    <text evidence="2 12">Cell wall biogenesis; peptidoglycan biosynthesis.</text>
</comment>
<evidence type="ECO:0000259" key="13">
    <source>
        <dbReference type="Pfam" id="PF00275"/>
    </source>
</evidence>
<dbReference type="SUPFAM" id="SSF55205">
    <property type="entry name" value="EPT/RTPC-like"/>
    <property type="match status" value="1"/>
</dbReference>
<comment type="similarity">
    <text evidence="10 12">Belongs to the EPSP synthase family. MurA subfamily.</text>
</comment>
<dbReference type="EMBL" id="BRLB01000001">
    <property type="protein sequence ID" value="GKX28677.1"/>
    <property type="molecule type" value="Genomic_DNA"/>
</dbReference>
<gene>
    <name evidence="14" type="primary">murA2</name>
    <name evidence="12" type="synonym">murA</name>
    <name evidence="14" type="ORF">SH1V18_11570</name>
</gene>
<feature type="binding site" evidence="12">
    <location>
        <begin position="22"/>
        <end position="23"/>
    </location>
    <ligand>
        <name>phosphoenolpyruvate</name>
        <dbReference type="ChEBI" id="CHEBI:58702"/>
    </ligand>
</feature>
<dbReference type="RefSeq" id="WP_281813226.1">
    <property type="nucleotide sequence ID" value="NZ_BRLB01000001.1"/>
</dbReference>
<dbReference type="Proteomes" id="UP001144256">
    <property type="component" value="Unassembled WGS sequence"/>
</dbReference>
<dbReference type="InterPro" id="IPR013792">
    <property type="entry name" value="RNA3'P_cycl/enolpyr_Trfase_a/b"/>
</dbReference>
<protein>
    <recommendedName>
        <fullName evidence="12">UDP-N-acetylglucosamine 1-carboxyvinyltransferase</fullName>
        <ecNumber evidence="12">2.5.1.7</ecNumber>
    </recommendedName>
    <alternativeName>
        <fullName evidence="12">Enoylpyruvate transferase</fullName>
    </alternativeName>
    <alternativeName>
        <fullName evidence="12">UDP-N-acetylglucosamine enolpyruvyl transferase</fullName>
        <shortName evidence="12">EPT</shortName>
    </alternativeName>
</protein>
<comment type="function">
    <text evidence="12">Cell wall formation. Adds enolpyruvyl to UDP-N-acetylglucosamine.</text>
</comment>
<dbReference type="Pfam" id="PF00275">
    <property type="entry name" value="EPSP_synthase"/>
    <property type="match status" value="1"/>
</dbReference>
<keyword evidence="5 12" id="KW-0808">Transferase</keyword>
<comment type="caution">
    <text evidence="12">Lacks conserved residue(s) required for the propagation of feature annotation.</text>
</comment>
<keyword evidence="12" id="KW-0670">Pyruvate</keyword>
<dbReference type="CDD" id="cd01555">
    <property type="entry name" value="UdpNAET"/>
    <property type="match status" value="1"/>
</dbReference>
<dbReference type="Gene3D" id="3.65.10.10">
    <property type="entry name" value="Enolpyruvate transferase domain"/>
    <property type="match status" value="2"/>
</dbReference>
<comment type="subcellular location">
    <subcellularLocation>
        <location evidence="1 12">Cytoplasm</location>
    </subcellularLocation>
</comment>
<keyword evidence="7 12" id="KW-0573">Peptidoglycan synthesis</keyword>
<keyword evidence="4 12" id="KW-0132">Cell division</keyword>
<organism evidence="14 15">
    <name type="scientific">Vallitalea longa</name>
    <dbReference type="NCBI Taxonomy" id="2936439"/>
    <lineage>
        <taxon>Bacteria</taxon>
        <taxon>Bacillati</taxon>
        <taxon>Bacillota</taxon>
        <taxon>Clostridia</taxon>
        <taxon>Lachnospirales</taxon>
        <taxon>Vallitaleaceae</taxon>
        <taxon>Vallitalea</taxon>
    </lineage>
</organism>
<evidence type="ECO:0000256" key="7">
    <source>
        <dbReference type="ARBA" id="ARBA00022984"/>
    </source>
</evidence>
<reference evidence="14" key="1">
    <citation type="submission" date="2022-06" db="EMBL/GenBank/DDBJ databases">
        <title>Vallitalea longa sp. nov., an anaerobic bacterium isolated from marine sediment.</title>
        <authorList>
            <person name="Hirano S."/>
            <person name="Terahara T."/>
            <person name="Mori K."/>
            <person name="Hamada M."/>
            <person name="Matsumoto R."/>
            <person name="Kobayashi T."/>
        </authorList>
    </citation>
    <scope>NUCLEOTIDE SEQUENCE</scope>
    <source>
        <strain evidence="14">SH18-1</strain>
    </source>
</reference>
<dbReference type="AlphaFoldDB" id="A0A9W5Y8C8"/>
<evidence type="ECO:0000256" key="1">
    <source>
        <dbReference type="ARBA" id="ARBA00004496"/>
    </source>
</evidence>
<dbReference type="GO" id="GO:0005737">
    <property type="term" value="C:cytoplasm"/>
    <property type="evidence" value="ECO:0007669"/>
    <property type="project" value="UniProtKB-SubCell"/>
</dbReference>
<dbReference type="PANTHER" id="PTHR43783:SF2">
    <property type="entry name" value="UDP-N-ACETYLGLUCOSAMINE 1-CARBOXYVINYLTRANSFERASE 2"/>
    <property type="match status" value="1"/>
</dbReference>
<comment type="catalytic activity">
    <reaction evidence="11 12">
        <text>phosphoenolpyruvate + UDP-N-acetyl-alpha-D-glucosamine = UDP-N-acetyl-3-O-(1-carboxyvinyl)-alpha-D-glucosamine + phosphate</text>
        <dbReference type="Rhea" id="RHEA:18681"/>
        <dbReference type="ChEBI" id="CHEBI:43474"/>
        <dbReference type="ChEBI" id="CHEBI:57705"/>
        <dbReference type="ChEBI" id="CHEBI:58702"/>
        <dbReference type="ChEBI" id="CHEBI:68483"/>
        <dbReference type="EC" id="2.5.1.7"/>
    </reaction>
</comment>
<dbReference type="EC" id="2.5.1.7" evidence="12"/>
<feature type="binding site" evidence="12">
    <location>
        <begin position="122"/>
        <end position="126"/>
    </location>
    <ligand>
        <name>UDP-N-acetyl-alpha-D-glucosamine</name>
        <dbReference type="ChEBI" id="CHEBI:57705"/>
    </ligand>
</feature>
<dbReference type="GO" id="GO:0009252">
    <property type="term" value="P:peptidoglycan biosynthetic process"/>
    <property type="evidence" value="ECO:0007669"/>
    <property type="project" value="UniProtKB-UniRule"/>
</dbReference>
<feature type="binding site" evidence="12">
    <location>
        <position position="93"/>
    </location>
    <ligand>
        <name>UDP-N-acetyl-alpha-D-glucosamine</name>
        <dbReference type="ChEBI" id="CHEBI:57705"/>
    </ligand>
</feature>
<evidence type="ECO:0000256" key="5">
    <source>
        <dbReference type="ARBA" id="ARBA00022679"/>
    </source>
</evidence>